<dbReference type="InterPro" id="IPR042536">
    <property type="entry name" value="TFIIIC_tauA_Sfc1"/>
</dbReference>
<protein>
    <submittedName>
        <fullName evidence="8">General transcription factor 3C polypeptide 5</fullName>
    </submittedName>
</protein>
<name>A0A9W9ZAU2_9CNID</name>
<feature type="domain" description="Transcription factor IIIC subunit Tfc1/Sfc1 triple barrel" evidence="7">
    <location>
        <begin position="28"/>
        <end position="132"/>
    </location>
</feature>
<organism evidence="8 9">
    <name type="scientific">Desmophyllum pertusum</name>
    <dbReference type="NCBI Taxonomy" id="174260"/>
    <lineage>
        <taxon>Eukaryota</taxon>
        <taxon>Metazoa</taxon>
        <taxon>Cnidaria</taxon>
        <taxon>Anthozoa</taxon>
        <taxon>Hexacorallia</taxon>
        <taxon>Scleractinia</taxon>
        <taxon>Caryophylliina</taxon>
        <taxon>Caryophylliidae</taxon>
        <taxon>Desmophyllum</taxon>
    </lineage>
</organism>
<dbReference type="GO" id="GO:0006384">
    <property type="term" value="P:transcription initiation at RNA polymerase III promoter"/>
    <property type="evidence" value="ECO:0007669"/>
    <property type="project" value="InterPro"/>
</dbReference>
<dbReference type="PANTHER" id="PTHR13230:SF5">
    <property type="entry name" value="GENERAL TRANSCRIPTION FACTOR 3C POLYPEPTIDE 5"/>
    <property type="match status" value="1"/>
</dbReference>
<dbReference type="EMBL" id="MU826369">
    <property type="protein sequence ID" value="KAJ7378081.1"/>
    <property type="molecule type" value="Genomic_DNA"/>
</dbReference>
<dbReference type="GO" id="GO:0000127">
    <property type="term" value="C:transcription factor TFIIIC complex"/>
    <property type="evidence" value="ECO:0007669"/>
    <property type="project" value="InterPro"/>
</dbReference>
<evidence type="ECO:0000313" key="8">
    <source>
        <dbReference type="EMBL" id="KAJ7378081.1"/>
    </source>
</evidence>
<dbReference type="Pfam" id="PF17682">
    <property type="entry name" value="Tau95_N"/>
    <property type="match status" value="1"/>
</dbReference>
<evidence type="ECO:0000256" key="1">
    <source>
        <dbReference type="ARBA" id="ARBA00004123"/>
    </source>
</evidence>
<keyword evidence="2" id="KW-0238">DNA-binding</keyword>
<evidence type="ECO:0000256" key="2">
    <source>
        <dbReference type="ARBA" id="ARBA00023125"/>
    </source>
</evidence>
<dbReference type="Gene3D" id="3.30.200.160">
    <property type="entry name" value="TFIIIC, subcomplex tauA, subunit Sfc1, barrel domain"/>
    <property type="match status" value="1"/>
</dbReference>
<dbReference type="PANTHER" id="PTHR13230">
    <property type="entry name" value="GENERAL TRANSCRIPTION FACTOR IIIC, POLYPEPTIDE 5"/>
    <property type="match status" value="1"/>
</dbReference>
<dbReference type="OrthoDB" id="5598268at2759"/>
<dbReference type="AlphaFoldDB" id="A0A9W9ZAU2"/>
<feature type="domain" description="Transcription factor IIIC subunit 5 HTH" evidence="6">
    <location>
        <begin position="157"/>
        <end position="315"/>
    </location>
</feature>
<dbReference type="InterPro" id="IPR041499">
    <property type="entry name" value="Tfc1/Sfc1_N"/>
</dbReference>
<keyword evidence="4" id="KW-0539">Nucleus</keyword>
<dbReference type="Pfam" id="PF09734">
    <property type="entry name" value="Tau95"/>
    <property type="match status" value="1"/>
</dbReference>
<proteinExistence type="predicted"/>
<dbReference type="GO" id="GO:0005634">
    <property type="term" value="C:nucleus"/>
    <property type="evidence" value="ECO:0007669"/>
    <property type="project" value="UniProtKB-SubCell"/>
</dbReference>
<comment type="caution">
    <text evidence="8">The sequence shown here is derived from an EMBL/GenBank/DDBJ whole genome shotgun (WGS) entry which is preliminary data.</text>
</comment>
<keyword evidence="3" id="KW-0804">Transcription</keyword>
<evidence type="ECO:0000313" key="9">
    <source>
        <dbReference type="Proteomes" id="UP001163046"/>
    </source>
</evidence>
<dbReference type="GO" id="GO:0001002">
    <property type="term" value="F:RNA polymerase III type 1 promoter sequence-specific DNA binding"/>
    <property type="evidence" value="ECO:0007669"/>
    <property type="project" value="TreeGrafter"/>
</dbReference>
<dbReference type="InterPro" id="IPR040454">
    <property type="entry name" value="TF_IIIC_Tfc1/Sfc1"/>
</dbReference>
<feature type="region of interest" description="Disordered" evidence="5">
    <location>
        <begin position="166"/>
        <end position="206"/>
    </location>
</feature>
<gene>
    <name evidence="8" type="primary">GTF3C5</name>
    <name evidence="8" type="ORF">OS493_024744</name>
</gene>
<keyword evidence="9" id="KW-1185">Reference proteome</keyword>
<comment type="subcellular location">
    <subcellularLocation>
        <location evidence="1">Nucleus</location>
    </subcellularLocation>
</comment>
<dbReference type="GO" id="GO:0001003">
    <property type="term" value="F:RNA polymerase III type 2 promoter sequence-specific DNA binding"/>
    <property type="evidence" value="ECO:0007669"/>
    <property type="project" value="TreeGrafter"/>
</dbReference>
<evidence type="ECO:0000256" key="4">
    <source>
        <dbReference type="ARBA" id="ARBA00023242"/>
    </source>
</evidence>
<dbReference type="FunFam" id="3.30.200.160:FF:000002">
    <property type="entry name" value="Transcription factor IIIC, subunit 5"/>
    <property type="match status" value="1"/>
</dbReference>
<dbReference type="Proteomes" id="UP001163046">
    <property type="component" value="Unassembled WGS sequence"/>
</dbReference>
<dbReference type="InterPro" id="IPR019136">
    <property type="entry name" value="TF_IIIC_su-5_HTH"/>
</dbReference>
<reference evidence="8" key="1">
    <citation type="submission" date="2023-01" db="EMBL/GenBank/DDBJ databases">
        <title>Genome assembly of the deep-sea coral Lophelia pertusa.</title>
        <authorList>
            <person name="Herrera S."/>
            <person name="Cordes E."/>
        </authorList>
    </citation>
    <scope>NUCLEOTIDE SEQUENCE</scope>
    <source>
        <strain evidence="8">USNM1676648</strain>
        <tissue evidence="8">Polyp</tissue>
    </source>
</reference>
<feature type="region of interest" description="Disordered" evidence="5">
    <location>
        <begin position="446"/>
        <end position="467"/>
    </location>
</feature>
<accession>A0A9W9ZAU2</accession>
<sequence length="503" mass="57338">MAEKSNESLQSLSANAGQTTVNQVKLVGVEYPGYIKDENHMLETLGGEETVSRTYSNPARRLELSFRPEDPYAHVVCADRYPTANLLIRVKQRKKKQREGASEPEEVKYEQEILGVVGNTFKFEVMADFQYLAPDMPDFLKQVTGADVLNQKVPYHLQPPVFTRFDHPINYNYNPEPSSSRGRGRGRKPNQGNEPDEERLAGTRTRTRRPAYAIAVNFNTPDVPSVANPKAEEMATKTKDGHVETLKKLFVNRSIWSRSALQCHVTGISQERMKQLLAFIAYYWLNGPWRSLWCRIGYDPRKDPSAKIYQMVDFRVGSRKGAKDLPIKAKRSSNSYILPNLVRKTASPLTLVKEAVKVGSDTKTDDKQSQEQDLPYVFTPNKMPKQKQLFYQVCDLHDPEIQRLVSKNDEQEEECHERDGWCLPGTSDELRAILHKRTTDLAERLKQEESGEGEGTDLPVSQLQLTGEEWGDHEGVQTYLQSLQEDDDIEAYDIFDDFAEGDD</sequence>
<evidence type="ECO:0000259" key="7">
    <source>
        <dbReference type="Pfam" id="PF17682"/>
    </source>
</evidence>
<evidence type="ECO:0000256" key="5">
    <source>
        <dbReference type="SAM" id="MobiDB-lite"/>
    </source>
</evidence>
<evidence type="ECO:0000256" key="3">
    <source>
        <dbReference type="ARBA" id="ARBA00023163"/>
    </source>
</evidence>
<evidence type="ECO:0000259" key="6">
    <source>
        <dbReference type="Pfam" id="PF09734"/>
    </source>
</evidence>